<comment type="catalytic activity">
    <reaction evidence="1">
        <text>[eIF5A protein]-L-lysine + spermidine = [eIF5A protein]-deoxyhypusine + propane-1,3-diamine</text>
        <dbReference type="Rhea" id="RHEA:33299"/>
        <dbReference type="Rhea" id="RHEA-COMP:10143"/>
        <dbReference type="Rhea" id="RHEA-COMP:10144"/>
        <dbReference type="ChEBI" id="CHEBI:29969"/>
        <dbReference type="ChEBI" id="CHEBI:57484"/>
        <dbReference type="ChEBI" id="CHEBI:57834"/>
        <dbReference type="ChEBI" id="CHEBI:82657"/>
        <dbReference type="EC" id="2.5.1.46"/>
    </reaction>
</comment>
<evidence type="ECO:0000256" key="8">
    <source>
        <dbReference type="ARBA" id="ARBA00023256"/>
    </source>
</evidence>
<keyword evidence="8" id="KW-0386">Hypusine biosynthesis</keyword>
<evidence type="ECO:0000256" key="2">
    <source>
        <dbReference type="ARBA" id="ARBA00001911"/>
    </source>
</evidence>
<evidence type="ECO:0000256" key="7">
    <source>
        <dbReference type="ARBA" id="ARBA00023027"/>
    </source>
</evidence>
<protein>
    <recommendedName>
        <fullName evidence="6">Deoxyhypusine synthase</fullName>
        <ecNumber evidence="5">2.5.1.46</ecNumber>
    </recommendedName>
</protein>
<dbReference type="Pfam" id="PF01916">
    <property type="entry name" value="DS"/>
    <property type="match status" value="1"/>
</dbReference>
<comment type="pathway">
    <text evidence="3">Protein modification; eIF5A hypusination.</text>
</comment>
<dbReference type="GO" id="GO:0005737">
    <property type="term" value="C:cytoplasm"/>
    <property type="evidence" value="ECO:0007669"/>
    <property type="project" value="TreeGrafter"/>
</dbReference>
<comment type="similarity">
    <text evidence="4">Belongs to the deoxyhypusine synthase family.</text>
</comment>
<gene>
    <name evidence="10" type="ORF">PBY51_008017</name>
</gene>
<evidence type="ECO:0000256" key="4">
    <source>
        <dbReference type="ARBA" id="ARBA00009892"/>
    </source>
</evidence>
<keyword evidence="11" id="KW-1185">Reference proteome</keyword>
<dbReference type="SUPFAM" id="SSF52467">
    <property type="entry name" value="DHS-like NAD/FAD-binding domain"/>
    <property type="match status" value="1"/>
</dbReference>
<dbReference type="EC" id="2.5.1.46" evidence="5"/>
<evidence type="ECO:0000256" key="5">
    <source>
        <dbReference type="ARBA" id="ARBA00012683"/>
    </source>
</evidence>
<keyword evidence="7" id="KW-0520">NAD</keyword>
<name>A0AAN7XB92_ELEMC</name>
<dbReference type="InterPro" id="IPR036982">
    <property type="entry name" value="Deoxyhypusine_synthase_sf"/>
</dbReference>
<evidence type="ECO:0000313" key="11">
    <source>
        <dbReference type="Proteomes" id="UP001346869"/>
    </source>
</evidence>
<comment type="cofactor">
    <cofactor evidence="2">
        <name>NAD(+)</name>
        <dbReference type="ChEBI" id="CHEBI:57540"/>
    </cofactor>
</comment>
<comment type="function">
    <text evidence="9">Catalyzes the NAD-dependent oxidative cleavage of spermidine and the subsequent transfer of the butylamine moiety of spermidine to the epsilon-amino group of a critical lysine residue of the eIF-5A precursor protein to form the intermediate deoxyhypusine residue. This is the first step of the post-translational modification of that lysine into an unusual amino acid residue named hypusine. Hypusination is unique to mature eIF-5A factor and is essential for its function.</text>
</comment>
<dbReference type="GO" id="GO:0034038">
    <property type="term" value="F:deoxyhypusine synthase activity"/>
    <property type="evidence" value="ECO:0007669"/>
    <property type="project" value="UniProtKB-EC"/>
</dbReference>
<organism evidence="10 11">
    <name type="scientific">Eleginops maclovinus</name>
    <name type="common">Patagonian blennie</name>
    <name type="synonym">Eleginus maclovinus</name>
    <dbReference type="NCBI Taxonomy" id="56733"/>
    <lineage>
        <taxon>Eukaryota</taxon>
        <taxon>Metazoa</taxon>
        <taxon>Chordata</taxon>
        <taxon>Craniata</taxon>
        <taxon>Vertebrata</taxon>
        <taxon>Euteleostomi</taxon>
        <taxon>Actinopterygii</taxon>
        <taxon>Neopterygii</taxon>
        <taxon>Teleostei</taxon>
        <taxon>Neoteleostei</taxon>
        <taxon>Acanthomorphata</taxon>
        <taxon>Eupercaria</taxon>
        <taxon>Perciformes</taxon>
        <taxon>Notothenioidei</taxon>
        <taxon>Eleginopidae</taxon>
        <taxon>Eleginops</taxon>
    </lineage>
</organism>
<reference evidence="10 11" key="2">
    <citation type="journal article" date="2023" name="Mol. Biol. Evol.">
        <title>Genomics of Secondarily Temperate Adaptation in the Only Non-Antarctic Icefish.</title>
        <authorList>
            <person name="Rivera-Colon A.G."/>
            <person name="Rayamajhi N."/>
            <person name="Minhas B.F."/>
            <person name="Madrigal G."/>
            <person name="Bilyk K.T."/>
            <person name="Yoon V."/>
            <person name="Hune M."/>
            <person name="Gregory S."/>
            <person name="Cheng C.H.C."/>
            <person name="Catchen J.M."/>
        </authorList>
    </citation>
    <scope>NUCLEOTIDE SEQUENCE [LARGE SCALE GENOMIC DNA]</scope>
    <source>
        <strain evidence="10">JMC-PN-2008</strain>
    </source>
</reference>
<evidence type="ECO:0000313" key="10">
    <source>
        <dbReference type="EMBL" id="KAK5856420.1"/>
    </source>
</evidence>
<evidence type="ECO:0000256" key="3">
    <source>
        <dbReference type="ARBA" id="ARBA00005041"/>
    </source>
</evidence>
<comment type="caution">
    <text evidence="10">The sequence shown here is derived from an EMBL/GenBank/DDBJ whole genome shotgun (WGS) entry which is preliminary data.</text>
</comment>
<dbReference type="Proteomes" id="UP001346869">
    <property type="component" value="Unassembled WGS sequence"/>
</dbReference>
<proteinExistence type="inferred from homology"/>
<dbReference type="FunFam" id="3.40.910.10:FF:000010">
    <property type="entry name" value="Deoxyhypusine synthase"/>
    <property type="match status" value="1"/>
</dbReference>
<dbReference type="PANTHER" id="PTHR11703:SF0">
    <property type="entry name" value="DEOXYHYPUSINE SYNTHASE"/>
    <property type="match status" value="1"/>
</dbReference>
<dbReference type="InterPro" id="IPR002773">
    <property type="entry name" value="Deoxyhypusine_synthase"/>
</dbReference>
<dbReference type="PANTHER" id="PTHR11703">
    <property type="entry name" value="DEOXYHYPUSINE SYNTHASE"/>
    <property type="match status" value="1"/>
</dbReference>
<dbReference type="AlphaFoldDB" id="A0AAN7XB92"/>
<reference evidence="10 11" key="1">
    <citation type="journal article" date="2023" name="Genes (Basel)">
        <title>Chromosome-Level Genome Assembly and Circadian Gene Repertoire of the Patagonia Blennie Eleginops maclovinus-The Closest Ancestral Proxy of Antarctic Cryonotothenioids.</title>
        <authorList>
            <person name="Cheng C.C."/>
            <person name="Rivera-Colon A.G."/>
            <person name="Minhas B.F."/>
            <person name="Wilson L."/>
            <person name="Rayamajhi N."/>
            <person name="Vargas-Chacoff L."/>
            <person name="Catchen J.M."/>
        </authorList>
    </citation>
    <scope>NUCLEOTIDE SEQUENCE [LARGE SCALE GENOMIC DNA]</scope>
    <source>
        <strain evidence="10">JMC-PN-2008</strain>
    </source>
</reference>
<dbReference type="Gene3D" id="3.40.910.10">
    <property type="entry name" value="Deoxyhypusine synthase"/>
    <property type="match status" value="1"/>
</dbReference>
<dbReference type="InterPro" id="IPR029035">
    <property type="entry name" value="DHS-like_NAD/FAD-binding_dom"/>
</dbReference>
<sequence>MLLEQNTQGVRWTPSKVIHRLGREINNPESVYYWAYKNNIPIFSPALTDGAIGDTFFLFSLKNPGLIPEIAEDKNEGKPNWCLLTANSTGILALGGGMAKHQVCNANAWRAVADYAVFVNTAQEFDGCDSGARPDEGVSWGKISLDAKPVKVFADASIVLAETFAVHANKMTAGKKNESTDVS</sequence>
<evidence type="ECO:0000256" key="6">
    <source>
        <dbReference type="ARBA" id="ARBA00020607"/>
    </source>
</evidence>
<evidence type="ECO:0000256" key="1">
    <source>
        <dbReference type="ARBA" id="ARBA00000952"/>
    </source>
</evidence>
<dbReference type="EMBL" id="JAUZQC010000017">
    <property type="protein sequence ID" value="KAK5856420.1"/>
    <property type="molecule type" value="Genomic_DNA"/>
</dbReference>
<evidence type="ECO:0000256" key="9">
    <source>
        <dbReference type="ARBA" id="ARBA00056884"/>
    </source>
</evidence>
<accession>A0AAN7XB92</accession>